<gene>
    <name evidence="2" type="ORF">GCM10017056_51860</name>
</gene>
<dbReference type="SUPFAM" id="SSF53756">
    <property type="entry name" value="UDP-Glycosyltransferase/glycogen phosphorylase"/>
    <property type="match status" value="1"/>
</dbReference>
<dbReference type="Pfam" id="PF00534">
    <property type="entry name" value="Glycos_transf_1"/>
    <property type="match status" value="1"/>
</dbReference>
<dbReference type="EMBL" id="BNCJ01000042">
    <property type="protein sequence ID" value="GHF74910.1"/>
    <property type="molecule type" value="Genomic_DNA"/>
</dbReference>
<reference evidence="2" key="1">
    <citation type="journal article" date="2014" name="Int. J. Syst. Evol. Microbiol.">
        <title>Complete genome sequence of Corynebacterium casei LMG S-19264T (=DSM 44701T), isolated from a smear-ripened cheese.</title>
        <authorList>
            <consortium name="US DOE Joint Genome Institute (JGI-PGF)"/>
            <person name="Walter F."/>
            <person name="Albersmeier A."/>
            <person name="Kalinowski J."/>
            <person name="Ruckert C."/>
        </authorList>
    </citation>
    <scope>NUCLEOTIDE SEQUENCE</scope>
    <source>
        <strain evidence="2">KCTC 42650</strain>
    </source>
</reference>
<comment type="caution">
    <text evidence="2">The sequence shown here is derived from an EMBL/GenBank/DDBJ whole genome shotgun (WGS) entry which is preliminary data.</text>
</comment>
<proteinExistence type="predicted"/>
<protein>
    <submittedName>
        <fullName evidence="2">Colanic acid biosynthesis glycosyltransferase WcaL</fullName>
    </submittedName>
</protein>
<sequence length="401" mass="42263">MSAAPLPIGYLVPEFPGQTHAFFWRELSAIEESGVPVEVFSTRRPAPGSCPHGFAEAAAARTTYLFPPRGGAVAGFLAARPALLARAMAYVAGLTQTPAAQRAKLMALIASAADLVLHCRARGIDHVHIHSCANAAHVGALANILGGISYSLTLHGDLPVYGTDHGAKMARARFVSAVTAPLQASLRREIGGNLRFPVIWMGVDTARFRPAPVPRAPGGPFEVVSIARLNFTKGHRFFLRAMAKLRAEGLDIRYRIAGEGPERAAIEAEIAGLGLGPHVELLGSVGEDRVLALLQEADTLALTSIQQGEAAPVAIMEAMACGLAPVCSIIGGTPDMIRDGEDGFLVPQEDVAAIARATGILATNPLRRAAMGQAARATAERIFDHRGNALALRREILGAER</sequence>
<dbReference type="PANTHER" id="PTHR12526">
    <property type="entry name" value="GLYCOSYLTRANSFERASE"/>
    <property type="match status" value="1"/>
</dbReference>
<dbReference type="Proteomes" id="UP000626220">
    <property type="component" value="Unassembled WGS sequence"/>
</dbReference>
<evidence type="ECO:0000313" key="2">
    <source>
        <dbReference type="EMBL" id="GHF74910.1"/>
    </source>
</evidence>
<evidence type="ECO:0000313" key="3">
    <source>
        <dbReference type="Proteomes" id="UP000626220"/>
    </source>
</evidence>
<feature type="domain" description="Glycosyl transferase family 1" evidence="1">
    <location>
        <begin position="215"/>
        <end position="377"/>
    </location>
</feature>
<reference evidence="2" key="2">
    <citation type="submission" date="2020-09" db="EMBL/GenBank/DDBJ databases">
        <authorList>
            <person name="Sun Q."/>
            <person name="Kim S."/>
        </authorList>
    </citation>
    <scope>NUCLEOTIDE SEQUENCE</scope>
    <source>
        <strain evidence="2">KCTC 42650</strain>
    </source>
</reference>
<dbReference type="RefSeq" id="WP_189683047.1">
    <property type="nucleotide sequence ID" value="NZ_BNCJ01000042.1"/>
</dbReference>
<organism evidence="2 3">
    <name type="scientific">Seohaeicola zhoushanensis</name>
    <dbReference type="NCBI Taxonomy" id="1569283"/>
    <lineage>
        <taxon>Bacteria</taxon>
        <taxon>Pseudomonadati</taxon>
        <taxon>Pseudomonadota</taxon>
        <taxon>Alphaproteobacteria</taxon>
        <taxon>Rhodobacterales</taxon>
        <taxon>Roseobacteraceae</taxon>
        <taxon>Seohaeicola</taxon>
    </lineage>
</organism>
<evidence type="ECO:0000259" key="1">
    <source>
        <dbReference type="Pfam" id="PF00534"/>
    </source>
</evidence>
<dbReference type="AlphaFoldDB" id="A0A8J3H359"/>
<dbReference type="InterPro" id="IPR001296">
    <property type="entry name" value="Glyco_trans_1"/>
</dbReference>
<accession>A0A8J3H359</accession>
<keyword evidence="3" id="KW-1185">Reference proteome</keyword>
<dbReference type="GO" id="GO:0016757">
    <property type="term" value="F:glycosyltransferase activity"/>
    <property type="evidence" value="ECO:0007669"/>
    <property type="project" value="InterPro"/>
</dbReference>
<dbReference type="Gene3D" id="3.40.50.2000">
    <property type="entry name" value="Glycogen Phosphorylase B"/>
    <property type="match status" value="2"/>
</dbReference>
<name>A0A8J3H359_9RHOB</name>
<dbReference type="NCBIfam" id="NF041876">
    <property type="entry name" value="EPS_EpsE"/>
    <property type="match status" value="1"/>
</dbReference>